<keyword evidence="2" id="KW-1185">Reference proteome</keyword>
<comment type="caution">
    <text evidence="1">The sequence shown here is derived from an EMBL/GenBank/DDBJ whole genome shotgun (WGS) entry which is preliminary data.</text>
</comment>
<reference evidence="2" key="1">
    <citation type="journal article" date="2019" name="Int. J. Syst. Evol. Microbiol.">
        <title>The Global Catalogue of Microorganisms (GCM) 10K type strain sequencing project: providing services to taxonomists for standard genome sequencing and annotation.</title>
        <authorList>
            <consortium name="The Broad Institute Genomics Platform"/>
            <consortium name="The Broad Institute Genome Sequencing Center for Infectious Disease"/>
            <person name="Wu L."/>
            <person name="Ma J."/>
        </authorList>
    </citation>
    <scope>NUCLEOTIDE SEQUENCE [LARGE SCALE GENOMIC DNA]</scope>
    <source>
        <strain evidence="2">NBRC 106593</strain>
    </source>
</reference>
<sequence length="130" mass="13261">MSEDTVRRTPLPFVVPAASTLITWAGELVGDIDPPGSAVPVDSASMSLKSNSMVPAAWNDVAFATLARIAFTSSAAVCLAAGGAAEVVVAVVAAVSAPVRCWLPQPARPLIRATATTVAPADRRRLIAAP</sequence>
<dbReference type="EMBL" id="JBHSWJ010000002">
    <property type="protein sequence ID" value="MFC6712403.1"/>
    <property type="molecule type" value="Genomic_DNA"/>
</dbReference>
<protein>
    <submittedName>
        <fullName evidence="1">Uncharacterized protein</fullName>
    </submittedName>
</protein>
<organism evidence="1 2">
    <name type="scientific">Branchiibius cervicis</name>
    <dbReference type="NCBI Taxonomy" id="908252"/>
    <lineage>
        <taxon>Bacteria</taxon>
        <taxon>Bacillati</taxon>
        <taxon>Actinomycetota</taxon>
        <taxon>Actinomycetes</taxon>
        <taxon>Micrococcales</taxon>
        <taxon>Dermacoccaceae</taxon>
        <taxon>Branchiibius</taxon>
    </lineage>
</organism>
<gene>
    <name evidence="1" type="ORF">ACFQBT_00440</name>
</gene>
<evidence type="ECO:0000313" key="2">
    <source>
        <dbReference type="Proteomes" id="UP001596356"/>
    </source>
</evidence>
<name>A0ABW2ANU5_9MICO</name>
<evidence type="ECO:0000313" key="1">
    <source>
        <dbReference type="EMBL" id="MFC6712403.1"/>
    </source>
</evidence>
<dbReference type="Proteomes" id="UP001596356">
    <property type="component" value="Unassembled WGS sequence"/>
</dbReference>
<accession>A0ABW2ANU5</accession>
<proteinExistence type="predicted"/>